<protein>
    <recommendedName>
        <fullName evidence="2">PatA-like N-terminal domain-containing protein</fullName>
    </recommendedName>
</protein>
<dbReference type="Proteomes" id="UP000654345">
    <property type="component" value="Unassembled WGS sequence"/>
</dbReference>
<dbReference type="Pfam" id="PF14332">
    <property type="entry name" value="DUF4388"/>
    <property type="match status" value="1"/>
</dbReference>
<evidence type="ECO:0000259" key="2">
    <source>
        <dbReference type="Pfam" id="PF14332"/>
    </source>
</evidence>
<evidence type="ECO:0000313" key="3">
    <source>
        <dbReference type="EMBL" id="GHO52327.1"/>
    </source>
</evidence>
<keyword evidence="4" id="KW-1185">Reference proteome</keyword>
<comment type="caution">
    <text evidence="3">The sequence shown here is derived from an EMBL/GenBank/DDBJ whole genome shotgun (WGS) entry which is preliminary data.</text>
</comment>
<reference evidence="3 4" key="1">
    <citation type="journal article" date="2021" name="Int. J. Syst. Evol. Microbiol.">
        <title>Reticulibacter mediterranei gen. nov., sp. nov., within the new family Reticulibacteraceae fam. nov., and Ktedonospora formicarum gen. nov., sp. nov., Ktedonobacter robiniae sp. nov., Dictyobacter formicarum sp. nov. and Dictyobacter arantiisoli sp. nov., belonging to the class Ktedonobacteria.</title>
        <authorList>
            <person name="Yabe S."/>
            <person name="Zheng Y."/>
            <person name="Wang C.M."/>
            <person name="Sakai Y."/>
            <person name="Abe K."/>
            <person name="Yokota A."/>
            <person name="Donadio S."/>
            <person name="Cavaletti L."/>
            <person name="Monciardini P."/>
        </authorList>
    </citation>
    <scope>NUCLEOTIDE SEQUENCE [LARGE SCALE GENOMIC DNA]</scope>
    <source>
        <strain evidence="3 4">SOSP1-30</strain>
    </source>
</reference>
<evidence type="ECO:0000256" key="1">
    <source>
        <dbReference type="SAM" id="MobiDB-lite"/>
    </source>
</evidence>
<proteinExistence type="predicted"/>
<feature type="domain" description="PatA-like N-terminal" evidence="2">
    <location>
        <begin position="2"/>
        <end position="125"/>
    </location>
</feature>
<name>A0ABQ3UHY2_9CHLR</name>
<feature type="region of interest" description="Disordered" evidence="1">
    <location>
        <begin position="454"/>
        <end position="474"/>
    </location>
</feature>
<feature type="region of interest" description="Disordered" evidence="1">
    <location>
        <begin position="136"/>
        <end position="199"/>
    </location>
</feature>
<gene>
    <name evidence="3" type="ORF">KSB_08020</name>
</gene>
<accession>A0ABQ3UHY2</accession>
<evidence type="ECO:0000313" key="4">
    <source>
        <dbReference type="Proteomes" id="UP000654345"/>
    </source>
</evidence>
<sequence length="474" mass="50217">MLTVKQGPHLIELYFRDGRLMCIGPVRTNVTLGERLLQDGIITSQMLREALQAIGSAEPSETRIALTLMDRHALGQEALRSWANRNALDVLNVLMLWPEGEVHFNEGVLPGAERLLIAVSVSQLLASMPPAPVPPTPVLPVQQTPAPQATPPGLPRVQTTPVLSTEEADRAQSWNTALPRTATPPGIPTPQQATPPRVPPAALPVQLSPAPVKKPAEVKEAPAKINAASLFDVNAVPTSLPSTEALAPVAQSVEMNPMGGASLSGMLQNSLAVAPLRPEPVMNPVPPPRMDTSFMRPDMVLIPADLSSFRAQNPQFQMTPEQWRLLTRVDGKTALQTACQDLAMTPDMLCQVAGELMAMGLIHVAPISVLNNAEEMFAPTREASPAPTDPMQGGYMAPGYAATTASPWSPAMPSMPDPMQGGSPFSSGLPFETESQWGNGGNGATFVPGQGWVASNGQPSQPLNTTGTLASGIY</sequence>
<dbReference type="EMBL" id="BNJG01000001">
    <property type="protein sequence ID" value="GHO52327.1"/>
    <property type="molecule type" value="Genomic_DNA"/>
</dbReference>
<organism evidence="3 4">
    <name type="scientific">Ktedonobacter robiniae</name>
    <dbReference type="NCBI Taxonomy" id="2778365"/>
    <lineage>
        <taxon>Bacteria</taxon>
        <taxon>Bacillati</taxon>
        <taxon>Chloroflexota</taxon>
        <taxon>Ktedonobacteria</taxon>
        <taxon>Ktedonobacterales</taxon>
        <taxon>Ktedonobacteraceae</taxon>
        <taxon>Ktedonobacter</taxon>
    </lineage>
</organism>
<dbReference type="InterPro" id="IPR025497">
    <property type="entry name" value="PatA-like_N"/>
</dbReference>